<feature type="region of interest" description="Disordered" evidence="2">
    <location>
        <begin position="200"/>
        <end position="220"/>
    </location>
</feature>
<evidence type="ECO:0000256" key="2">
    <source>
        <dbReference type="SAM" id="MobiDB-lite"/>
    </source>
</evidence>
<dbReference type="InParanoid" id="I7MLJ0"/>
<dbReference type="PANTHER" id="PTHR37028">
    <property type="entry name" value="UNNAMED PRODUCT-RELATED"/>
    <property type="match status" value="1"/>
</dbReference>
<feature type="compositionally biased region" description="Low complexity" evidence="2">
    <location>
        <begin position="209"/>
        <end position="220"/>
    </location>
</feature>
<sequence length="961" mass="114241">MEIQISEERKAELLRKDKEEKENRRKLLENGNNGYQDLSEANQYSGYSKQFSGSRLRDQNDNIDTNQGDISGKMVIASILNNKYQGDNKQSEGLFEVNHQENEDYENYEDIIQKGNDPNSHIDYIQNIQQKDTVPKSNFQQFNNQVQYGVEQLIQEKLNANQGNLFSLDQIKQRLQNIQQRNADMKQQFQQNIQNISTQNEPETQNAYQMQQQQGGQSQQFQPSFVKYMNPASALPPHPTQARVEKNYNQMPLSRNEDNYNQKENQQSKSAKKLTYNTYLQQNKESSQQQLHAGQLTFQGDQNEQYEEQRQNTEQSLYEKKRSNSYTQKRTEQEYIQQTKFPFKPEIKEIPKNIYGDCDKLKISRQEQWERLLRDKIETLTSRENLKILQQQKEISENCTFVPQISDISKLIMADKQENQPIQDRLYAEGLKKQQEREELKRKYEDSKTYPFKPNIEESIKALKGNAAFTKPLYQRVDEVVKERQESRLQLQMQTQNDQQYTFKPILNPKSEVIAKDKIDGKSVVQRLLDDIQEKEQRKSKIIENHNHSVSQMCTFQPSINPSNRDDDEQKDSESYQKRQEEFVQRQYLMADYLKEKLEAKIKEIYSNSEYTFKPQVNQVSKYLIEADEERATETTNDKIKRLHEQDNLKKQIVQEQIQKAYYDQFQFKPEINPLSKKIARKRSLDSLAFDKDKNQKKKKIKEKVENEKMKECTFQPTVNKNKKYNNLKSHYAADNIQQSLKEEKENKEKQINQIKKQIEYEEMKECTFNPVTKQLESVDYKEKLQNMRGIDKFLQQKELAKKQQEINKKREEEVFNVKDMSQYRDSNKTVIQPFKLSKGFGPIQKKPRADFLQECTFQPQTNESKNKEIIKKIISNQNGPNKGSKMNNNEVNYENQYEQVPEIEEINYELQKNMYKNLQINNYSNNYENVENINKNIQQHIPRQQYQNNSNQYSIYSQKN</sequence>
<accession>I7MLJ0</accession>
<feature type="region of interest" description="Disordered" evidence="2">
    <location>
        <begin position="1"/>
        <end position="67"/>
    </location>
</feature>
<feature type="region of interest" description="Disordered" evidence="2">
    <location>
        <begin position="304"/>
        <end position="333"/>
    </location>
</feature>
<gene>
    <name evidence="3" type="ORF">TTHERM_00727490</name>
</gene>
<name>I7MLJ0_TETTS</name>
<reference evidence="4" key="1">
    <citation type="journal article" date="2006" name="PLoS Biol.">
        <title>Macronuclear genome sequence of the ciliate Tetrahymena thermophila, a model eukaryote.</title>
        <authorList>
            <person name="Eisen J.A."/>
            <person name="Coyne R.S."/>
            <person name="Wu M."/>
            <person name="Wu D."/>
            <person name="Thiagarajan M."/>
            <person name="Wortman J.R."/>
            <person name="Badger J.H."/>
            <person name="Ren Q."/>
            <person name="Amedeo P."/>
            <person name="Jones K.M."/>
            <person name="Tallon L.J."/>
            <person name="Delcher A.L."/>
            <person name="Salzberg S.L."/>
            <person name="Silva J.C."/>
            <person name="Haas B.J."/>
            <person name="Majoros W.H."/>
            <person name="Farzad M."/>
            <person name="Carlton J.M."/>
            <person name="Smith R.K. Jr."/>
            <person name="Garg J."/>
            <person name="Pearlman R.E."/>
            <person name="Karrer K.M."/>
            <person name="Sun L."/>
            <person name="Manning G."/>
            <person name="Elde N.C."/>
            <person name="Turkewitz A.P."/>
            <person name="Asai D.J."/>
            <person name="Wilkes D.E."/>
            <person name="Wang Y."/>
            <person name="Cai H."/>
            <person name="Collins K."/>
            <person name="Stewart B.A."/>
            <person name="Lee S.R."/>
            <person name="Wilamowska K."/>
            <person name="Weinberg Z."/>
            <person name="Ruzzo W.L."/>
            <person name="Wloga D."/>
            <person name="Gaertig J."/>
            <person name="Frankel J."/>
            <person name="Tsao C.-C."/>
            <person name="Gorovsky M.A."/>
            <person name="Keeling P.J."/>
            <person name="Waller R.F."/>
            <person name="Patron N.J."/>
            <person name="Cherry J.M."/>
            <person name="Stover N.A."/>
            <person name="Krieger C.J."/>
            <person name="del Toro C."/>
            <person name="Ryder H.F."/>
            <person name="Williamson S.C."/>
            <person name="Barbeau R.A."/>
            <person name="Hamilton E.P."/>
            <person name="Orias E."/>
        </authorList>
    </citation>
    <scope>NUCLEOTIDE SEQUENCE [LARGE SCALE GENOMIC DNA]</scope>
    <source>
        <strain evidence="4">SB210</strain>
    </source>
</reference>
<keyword evidence="4" id="KW-1185">Reference proteome</keyword>
<dbReference type="KEGG" id="tet:TTHERM_00727490"/>
<protein>
    <submittedName>
        <fullName evidence="3">Uncharacterized protein</fullName>
    </submittedName>
</protein>
<dbReference type="OrthoDB" id="439158at2759"/>
<dbReference type="HOGENOM" id="CLU_307693_0_0_1"/>
<feature type="compositionally biased region" description="Polar residues" evidence="2">
    <location>
        <begin position="30"/>
        <end position="53"/>
    </location>
</feature>
<evidence type="ECO:0000313" key="3">
    <source>
        <dbReference type="EMBL" id="EAS02389.1"/>
    </source>
</evidence>
<feature type="coiled-coil region" evidence="1">
    <location>
        <begin position="734"/>
        <end position="765"/>
    </location>
</feature>
<dbReference type="GeneID" id="7841288"/>
<proteinExistence type="predicted"/>
<feature type="coiled-coil region" evidence="1">
    <location>
        <begin position="168"/>
        <end position="195"/>
    </location>
</feature>
<feature type="region of interest" description="Disordered" evidence="2">
    <location>
        <begin position="550"/>
        <end position="577"/>
    </location>
</feature>
<dbReference type="Proteomes" id="UP000009168">
    <property type="component" value="Unassembled WGS sequence"/>
</dbReference>
<dbReference type="EMBL" id="GG662537">
    <property type="protein sequence ID" value="EAS02389.1"/>
    <property type="molecule type" value="Genomic_DNA"/>
</dbReference>
<feature type="compositionally biased region" description="Basic and acidic residues" evidence="2">
    <location>
        <begin position="1"/>
        <end position="28"/>
    </location>
</feature>
<dbReference type="PANTHER" id="PTHR37028:SF4">
    <property type="entry name" value="ALMS MOTIF DOMAIN-CONTAINING PROTEIN"/>
    <property type="match status" value="1"/>
</dbReference>
<evidence type="ECO:0000256" key="1">
    <source>
        <dbReference type="SAM" id="Coils"/>
    </source>
</evidence>
<dbReference type="AlphaFoldDB" id="I7MLJ0"/>
<organism evidence="3 4">
    <name type="scientific">Tetrahymena thermophila (strain SB210)</name>
    <dbReference type="NCBI Taxonomy" id="312017"/>
    <lineage>
        <taxon>Eukaryota</taxon>
        <taxon>Sar</taxon>
        <taxon>Alveolata</taxon>
        <taxon>Ciliophora</taxon>
        <taxon>Intramacronucleata</taxon>
        <taxon>Oligohymenophorea</taxon>
        <taxon>Hymenostomatida</taxon>
        <taxon>Tetrahymenina</taxon>
        <taxon>Tetrahymenidae</taxon>
        <taxon>Tetrahymena</taxon>
    </lineage>
</organism>
<evidence type="ECO:0000313" key="4">
    <source>
        <dbReference type="Proteomes" id="UP000009168"/>
    </source>
</evidence>
<dbReference type="RefSeq" id="XP_001022634.1">
    <property type="nucleotide sequence ID" value="XM_001022634.1"/>
</dbReference>
<feature type="compositionally biased region" description="Basic and acidic residues" evidence="2">
    <location>
        <begin position="307"/>
        <end position="322"/>
    </location>
</feature>
<feature type="compositionally biased region" description="Polar residues" evidence="2">
    <location>
        <begin position="324"/>
        <end position="333"/>
    </location>
</feature>
<dbReference type="eggNOG" id="ENOG502S3XU">
    <property type="taxonomic scope" value="Eukaryota"/>
</dbReference>
<feature type="compositionally biased region" description="Polar residues" evidence="2">
    <location>
        <begin position="550"/>
        <end position="563"/>
    </location>
</feature>
<keyword evidence="1" id="KW-0175">Coiled coil</keyword>